<feature type="region of interest" description="Disordered" evidence="1">
    <location>
        <begin position="31"/>
        <end position="51"/>
    </location>
</feature>
<accession>A0A1A9ZGY3</accession>
<reference evidence="3" key="1">
    <citation type="submission" date="2014-03" db="EMBL/GenBank/DDBJ databases">
        <authorList>
            <person name="Aksoy S."/>
            <person name="Warren W."/>
            <person name="Wilson R.K."/>
        </authorList>
    </citation>
    <scope>NUCLEOTIDE SEQUENCE [LARGE SCALE GENOMIC DNA]</scope>
    <source>
        <strain evidence="3">IAEA</strain>
    </source>
</reference>
<keyword evidence="3" id="KW-1185">Reference proteome</keyword>
<reference evidence="2" key="2">
    <citation type="submission" date="2020-05" db="UniProtKB">
        <authorList>
            <consortium name="EnsemblMetazoa"/>
        </authorList>
    </citation>
    <scope>IDENTIFICATION</scope>
    <source>
        <strain evidence="2">IAEA</strain>
    </source>
</reference>
<sequence length="111" mass="13039">MKLARFKVKCRPLRAYGIKAKHILKRSVSNRMGKDGSGQYSVSRSVNDDGNKKNNELSLFYVRIDYQANTRNTPCTHIHKFVHISREFENHLYVFMTKSHKFNDDKIIVHL</sequence>
<dbReference type="Proteomes" id="UP000092445">
    <property type="component" value="Unassembled WGS sequence"/>
</dbReference>
<evidence type="ECO:0000256" key="1">
    <source>
        <dbReference type="SAM" id="MobiDB-lite"/>
    </source>
</evidence>
<dbReference type="EnsemblMetazoa" id="GPAI014332-RA">
    <property type="protein sequence ID" value="GPAI014332-PA"/>
    <property type="gene ID" value="GPAI014332"/>
</dbReference>
<dbReference type="VEuPathDB" id="VectorBase:GPAI014332"/>
<protein>
    <submittedName>
        <fullName evidence="2">Uncharacterized protein</fullName>
    </submittedName>
</protein>
<organism evidence="2 3">
    <name type="scientific">Glossina pallidipes</name>
    <name type="common">Tsetse fly</name>
    <dbReference type="NCBI Taxonomy" id="7398"/>
    <lineage>
        <taxon>Eukaryota</taxon>
        <taxon>Metazoa</taxon>
        <taxon>Ecdysozoa</taxon>
        <taxon>Arthropoda</taxon>
        <taxon>Hexapoda</taxon>
        <taxon>Insecta</taxon>
        <taxon>Pterygota</taxon>
        <taxon>Neoptera</taxon>
        <taxon>Endopterygota</taxon>
        <taxon>Diptera</taxon>
        <taxon>Brachycera</taxon>
        <taxon>Muscomorpha</taxon>
        <taxon>Hippoboscoidea</taxon>
        <taxon>Glossinidae</taxon>
        <taxon>Glossina</taxon>
    </lineage>
</organism>
<proteinExistence type="predicted"/>
<name>A0A1A9ZGY3_GLOPL</name>
<dbReference type="AlphaFoldDB" id="A0A1A9ZGY3"/>
<evidence type="ECO:0000313" key="2">
    <source>
        <dbReference type="EnsemblMetazoa" id="GPAI014332-PA"/>
    </source>
</evidence>
<evidence type="ECO:0000313" key="3">
    <source>
        <dbReference type="Proteomes" id="UP000092445"/>
    </source>
</evidence>